<name>A0A0R2M803_9LACO</name>
<dbReference type="Pfam" id="PF01381">
    <property type="entry name" value="HTH_3"/>
    <property type="match status" value="1"/>
</dbReference>
<dbReference type="RefSeq" id="WP_057707162.1">
    <property type="nucleotide sequence ID" value="NZ_JQCL01000080.1"/>
</dbReference>
<dbReference type="Gene3D" id="1.25.40.10">
    <property type="entry name" value="Tetratricopeptide repeat domain"/>
    <property type="match status" value="1"/>
</dbReference>
<evidence type="ECO:0000313" key="3">
    <source>
        <dbReference type="Proteomes" id="UP000051783"/>
    </source>
</evidence>
<organism evidence="2 3">
    <name type="scientific">Lactiplantibacillus xiangfangensis</name>
    <dbReference type="NCBI Taxonomy" id="942150"/>
    <lineage>
        <taxon>Bacteria</taxon>
        <taxon>Bacillati</taxon>
        <taxon>Bacillota</taxon>
        <taxon>Bacilli</taxon>
        <taxon>Lactobacillales</taxon>
        <taxon>Lactobacillaceae</taxon>
        <taxon>Lactiplantibacillus</taxon>
    </lineage>
</organism>
<protein>
    <submittedName>
        <fullName evidence="2">DNA-binding helix-turn-helix protein</fullName>
    </submittedName>
</protein>
<dbReference type="InterPro" id="IPR011990">
    <property type="entry name" value="TPR-like_helical_dom_sf"/>
</dbReference>
<dbReference type="SUPFAM" id="SSF47413">
    <property type="entry name" value="lambda repressor-like DNA-binding domains"/>
    <property type="match status" value="1"/>
</dbReference>
<reference evidence="2 3" key="1">
    <citation type="journal article" date="2015" name="Genome Announc.">
        <title>Expanding the biotechnology potential of lactobacilli through comparative genomics of 213 strains and associated genera.</title>
        <authorList>
            <person name="Sun Z."/>
            <person name="Harris H.M."/>
            <person name="McCann A."/>
            <person name="Guo C."/>
            <person name="Argimon S."/>
            <person name="Zhang W."/>
            <person name="Yang X."/>
            <person name="Jeffery I.B."/>
            <person name="Cooney J.C."/>
            <person name="Kagawa T.F."/>
            <person name="Liu W."/>
            <person name="Song Y."/>
            <person name="Salvetti E."/>
            <person name="Wrobel A."/>
            <person name="Rasinkangas P."/>
            <person name="Parkhill J."/>
            <person name="Rea M.C."/>
            <person name="O'Sullivan O."/>
            <person name="Ritari J."/>
            <person name="Douillard F.P."/>
            <person name="Paul Ross R."/>
            <person name="Yang R."/>
            <person name="Briner A.E."/>
            <person name="Felis G.E."/>
            <person name="de Vos W.M."/>
            <person name="Barrangou R."/>
            <person name="Klaenhammer T.R."/>
            <person name="Caufield P.W."/>
            <person name="Cui Y."/>
            <person name="Zhang H."/>
            <person name="O'Toole P.W."/>
        </authorList>
    </citation>
    <scope>NUCLEOTIDE SEQUENCE [LARGE SCALE GENOMIC DNA]</scope>
    <source>
        <strain evidence="2 3">LMG 26013</strain>
    </source>
</reference>
<dbReference type="Proteomes" id="UP000051783">
    <property type="component" value="Unassembled WGS sequence"/>
</dbReference>
<sequence>MSLGTTLQRSRKQQRLTQKQVADGLCAQSMLSAIENDRYVPNAKLLLALCERLKISLATISLAHDFDINEDAAINARMQQLCNQHRYQELQRLLLASTTLEHVSTSSQTQAYYYYLAVTQIQIGSDLDAAQQSLKLALSMTAESGMTTLACLAITTLALVNAKCGRRQTAVKLMDQGLSDLKHLPYDENHNVIWYLNALMRYLLSEPALARQHLLATITAITAHQSHYMLANCYRLLAEIAIQQVQPQVAADAQQKQRFLTDLFHEPVPKQF</sequence>
<dbReference type="EMBL" id="JQCL01000080">
    <property type="protein sequence ID" value="KRO08572.1"/>
    <property type="molecule type" value="Genomic_DNA"/>
</dbReference>
<dbReference type="PROSITE" id="PS50943">
    <property type="entry name" value="HTH_CROC1"/>
    <property type="match status" value="1"/>
</dbReference>
<feature type="domain" description="HTH cro/C1-type" evidence="1">
    <location>
        <begin position="7"/>
        <end position="60"/>
    </location>
</feature>
<dbReference type="InterPro" id="IPR001387">
    <property type="entry name" value="Cro/C1-type_HTH"/>
</dbReference>
<dbReference type="InterPro" id="IPR053163">
    <property type="entry name" value="HTH-type_regulator_Rgg"/>
</dbReference>
<proteinExistence type="predicted"/>
<dbReference type="SMART" id="SM00530">
    <property type="entry name" value="HTH_XRE"/>
    <property type="match status" value="1"/>
</dbReference>
<evidence type="ECO:0000259" key="1">
    <source>
        <dbReference type="PROSITE" id="PS50943"/>
    </source>
</evidence>
<accession>A0A0R2M803</accession>
<comment type="caution">
    <text evidence="2">The sequence shown here is derived from an EMBL/GenBank/DDBJ whole genome shotgun (WGS) entry which is preliminary data.</text>
</comment>
<dbReference type="InterPro" id="IPR010982">
    <property type="entry name" value="Lambda_DNA-bd_dom_sf"/>
</dbReference>
<dbReference type="PANTHER" id="PTHR37038:SF14">
    <property type="entry name" value="TRANSCRIPTIONAL ACTIVATOR"/>
    <property type="match status" value="1"/>
</dbReference>
<evidence type="ECO:0000313" key="2">
    <source>
        <dbReference type="EMBL" id="KRO08572.1"/>
    </source>
</evidence>
<dbReference type="CDD" id="cd00093">
    <property type="entry name" value="HTH_XRE"/>
    <property type="match status" value="1"/>
</dbReference>
<dbReference type="PATRIC" id="fig|942150.3.peg.679"/>
<dbReference type="GO" id="GO:0003677">
    <property type="term" value="F:DNA binding"/>
    <property type="evidence" value="ECO:0007669"/>
    <property type="project" value="UniProtKB-KW"/>
</dbReference>
<dbReference type="OrthoDB" id="1150409at2"/>
<dbReference type="AlphaFoldDB" id="A0A0R2M803"/>
<dbReference type="PANTHER" id="PTHR37038">
    <property type="entry name" value="TRANSCRIPTIONAL REGULATOR-RELATED"/>
    <property type="match status" value="1"/>
</dbReference>
<gene>
    <name evidence="2" type="ORF">IV64_GL000663</name>
</gene>
<keyword evidence="2" id="KW-0238">DNA-binding</keyword>
<keyword evidence="3" id="KW-1185">Reference proteome</keyword>
<dbReference type="STRING" id="942150.IV64_GL000663"/>